<dbReference type="GO" id="GO:0071949">
    <property type="term" value="F:FAD binding"/>
    <property type="evidence" value="ECO:0007669"/>
    <property type="project" value="InterPro"/>
</dbReference>
<dbReference type="InterPro" id="IPR016169">
    <property type="entry name" value="FAD-bd_PCMH_sub2"/>
</dbReference>
<dbReference type="InterPro" id="IPR006094">
    <property type="entry name" value="Oxid_FAD_bind_N"/>
</dbReference>
<dbReference type="PANTHER" id="PTHR11748">
    <property type="entry name" value="D-LACTATE DEHYDROGENASE"/>
    <property type="match status" value="1"/>
</dbReference>
<proteinExistence type="predicted"/>
<dbReference type="Gene3D" id="3.30.465.10">
    <property type="match status" value="1"/>
</dbReference>
<dbReference type="InterPro" id="IPR036318">
    <property type="entry name" value="FAD-bd_PCMH-like_sf"/>
</dbReference>
<dbReference type="PANTHER" id="PTHR11748:SF103">
    <property type="entry name" value="GLYCOLATE OXIDASE SUBUNIT GLCE"/>
    <property type="match status" value="1"/>
</dbReference>
<sequence>MGGMEPMDSTETVSLTQEAIARLREIAPHVIEATSAASPSPYMIGASLTATPEDEGQVSQILKWAGSSGCLTVPRGGGTKDALGNVTKPADLILSMKKMSGILQHSAGDLMVTALPGTTLDELQHALRSEGQFLPLDPGHGRNSTLGGIVASAASGPKRALYGTVRDHLIATRVVMTDGTVIRTGAKVVKNVAGYDMNKLFAGSMGTLGVLTELTFKIRPLPPDCGMLVLQSDHAAHWRQLQEALLDSPLEPCAAELVSPSLAAEMFGSPVPAFMILFEDVAPSVQYQLGVVRSLAAEIGFKAVNEFRRREQTEPMIDRLRNIVPDAASVPADRLAVSVKLMTAPIDVPAVWEQVSSSAESLGLKPEFSGGVVTGVSYVTVRSEWERLDEVTGWLHKLRAEMERLQGAAVIMLAPQRVRSAASVWGAAGGSLKLMEGIKRQMDPAGILNCGRFAGGI</sequence>
<evidence type="ECO:0000256" key="2">
    <source>
        <dbReference type="ARBA" id="ARBA00022827"/>
    </source>
</evidence>
<name>A0A4Q9DUI4_9BACL</name>
<dbReference type="SUPFAM" id="SSF55103">
    <property type="entry name" value="FAD-linked oxidases, C-terminal domain"/>
    <property type="match status" value="1"/>
</dbReference>
<keyword evidence="6" id="KW-1185">Reference proteome</keyword>
<dbReference type="PROSITE" id="PS51387">
    <property type="entry name" value="FAD_PCMH"/>
    <property type="match status" value="1"/>
</dbReference>
<protein>
    <submittedName>
        <fullName evidence="5">FAD-binding oxidoreductase</fullName>
    </submittedName>
</protein>
<dbReference type="AlphaFoldDB" id="A0A4Q9DUI4"/>
<dbReference type="Proteomes" id="UP000293142">
    <property type="component" value="Unassembled WGS sequence"/>
</dbReference>
<organism evidence="5 6">
    <name type="scientific">Paenibacillus thalictri</name>
    <dbReference type="NCBI Taxonomy" id="2527873"/>
    <lineage>
        <taxon>Bacteria</taxon>
        <taxon>Bacillati</taxon>
        <taxon>Bacillota</taxon>
        <taxon>Bacilli</taxon>
        <taxon>Bacillales</taxon>
        <taxon>Paenibacillaceae</taxon>
        <taxon>Paenibacillus</taxon>
    </lineage>
</organism>
<comment type="caution">
    <text evidence="5">The sequence shown here is derived from an EMBL/GenBank/DDBJ whole genome shotgun (WGS) entry which is preliminary data.</text>
</comment>
<dbReference type="Pfam" id="PF01565">
    <property type="entry name" value="FAD_binding_4"/>
    <property type="match status" value="1"/>
</dbReference>
<dbReference type="GO" id="GO:0016491">
    <property type="term" value="F:oxidoreductase activity"/>
    <property type="evidence" value="ECO:0007669"/>
    <property type="project" value="UniProtKB-KW"/>
</dbReference>
<keyword evidence="3" id="KW-0560">Oxidoreductase</keyword>
<feature type="domain" description="FAD-binding PCMH-type" evidence="4">
    <location>
        <begin position="42"/>
        <end position="221"/>
    </location>
</feature>
<gene>
    <name evidence="5" type="ORF">EYB31_11645</name>
</gene>
<dbReference type="SUPFAM" id="SSF56176">
    <property type="entry name" value="FAD-binding/transporter-associated domain-like"/>
    <property type="match status" value="1"/>
</dbReference>
<evidence type="ECO:0000313" key="5">
    <source>
        <dbReference type="EMBL" id="TBL79550.1"/>
    </source>
</evidence>
<keyword evidence="2" id="KW-0274">FAD</keyword>
<dbReference type="InterPro" id="IPR016166">
    <property type="entry name" value="FAD-bd_PCMH"/>
</dbReference>
<accession>A0A4Q9DUI4</accession>
<dbReference type="OrthoDB" id="9767256at2"/>
<evidence type="ECO:0000256" key="3">
    <source>
        <dbReference type="ARBA" id="ARBA00023002"/>
    </source>
</evidence>
<dbReference type="InterPro" id="IPR016164">
    <property type="entry name" value="FAD-linked_Oxase-like_C"/>
</dbReference>
<dbReference type="EMBL" id="SIRE01000007">
    <property type="protein sequence ID" value="TBL79550.1"/>
    <property type="molecule type" value="Genomic_DNA"/>
</dbReference>
<evidence type="ECO:0000259" key="4">
    <source>
        <dbReference type="PROSITE" id="PS51387"/>
    </source>
</evidence>
<evidence type="ECO:0000313" key="6">
    <source>
        <dbReference type="Proteomes" id="UP000293142"/>
    </source>
</evidence>
<keyword evidence="1" id="KW-0285">Flavoprotein</keyword>
<evidence type="ECO:0000256" key="1">
    <source>
        <dbReference type="ARBA" id="ARBA00022630"/>
    </source>
</evidence>
<reference evidence="5 6" key="1">
    <citation type="submission" date="2019-02" db="EMBL/GenBank/DDBJ databases">
        <title>Paenibacillus sp. nov., isolated from surface-sterilized tissue of Thalictrum simplex L.</title>
        <authorList>
            <person name="Tuo L."/>
        </authorList>
    </citation>
    <scope>NUCLEOTIDE SEQUENCE [LARGE SCALE GENOMIC DNA]</scope>
    <source>
        <strain evidence="5 6">N2SHLJ1</strain>
    </source>
</reference>